<organism evidence="1 2">
    <name type="scientific">Caerostris extrusa</name>
    <name type="common">Bark spider</name>
    <name type="synonym">Caerostris bankana</name>
    <dbReference type="NCBI Taxonomy" id="172846"/>
    <lineage>
        <taxon>Eukaryota</taxon>
        <taxon>Metazoa</taxon>
        <taxon>Ecdysozoa</taxon>
        <taxon>Arthropoda</taxon>
        <taxon>Chelicerata</taxon>
        <taxon>Arachnida</taxon>
        <taxon>Araneae</taxon>
        <taxon>Araneomorphae</taxon>
        <taxon>Entelegynae</taxon>
        <taxon>Araneoidea</taxon>
        <taxon>Araneidae</taxon>
        <taxon>Caerostris</taxon>
    </lineage>
</organism>
<reference evidence="1 2" key="1">
    <citation type="submission" date="2021-06" db="EMBL/GenBank/DDBJ databases">
        <title>Caerostris extrusa draft genome.</title>
        <authorList>
            <person name="Kono N."/>
            <person name="Arakawa K."/>
        </authorList>
    </citation>
    <scope>NUCLEOTIDE SEQUENCE [LARGE SCALE GENOMIC DNA]</scope>
</reference>
<accession>A0AAV4MCX1</accession>
<dbReference type="AlphaFoldDB" id="A0AAV4MCX1"/>
<gene>
    <name evidence="1" type="ORF">CEXT_491581</name>
</gene>
<comment type="caution">
    <text evidence="1">The sequence shown here is derived from an EMBL/GenBank/DDBJ whole genome shotgun (WGS) entry which is preliminary data.</text>
</comment>
<keyword evidence="2" id="KW-1185">Reference proteome</keyword>
<evidence type="ECO:0000313" key="2">
    <source>
        <dbReference type="Proteomes" id="UP001054945"/>
    </source>
</evidence>
<sequence>MLVHFSKIAIRKLEPNITNRTLNKMVTDETFVLRKMKKLLFPEEVKYFAISPCFESAADQMTVRRTVCAEHDHNAFENLYR</sequence>
<proteinExistence type="predicted"/>
<evidence type="ECO:0000313" key="1">
    <source>
        <dbReference type="EMBL" id="GIX69537.1"/>
    </source>
</evidence>
<name>A0AAV4MCX1_CAEEX</name>
<dbReference type="Proteomes" id="UP001054945">
    <property type="component" value="Unassembled WGS sequence"/>
</dbReference>
<protein>
    <submittedName>
        <fullName evidence="1">Uncharacterized protein</fullName>
    </submittedName>
</protein>
<dbReference type="EMBL" id="BPLR01002062">
    <property type="protein sequence ID" value="GIX69537.1"/>
    <property type="molecule type" value="Genomic_DNA"/>
</dbReference>